<sequence length="277" mass="31293">MRPALTDDAEWLARAQLLLDTAFVTASAAPPATDLDPALRAALRDLVEEAVFFTTRSTSVLVKLSHLHQKFDLTDFITSDFVNFFLHGRASKPKSTNHVRKRKPATNTNLNISTNTNIFTNTTTNNTTNTTANTRRGRRTPVKSTRVVKDVGPLSRHHPRTRRGRRHHRDGEDKNSHPLTHHRDKAWKFQCDCCQHCVRYRAEFNRHVALGVGRQGFKIVRANPPQEMVWYGVDEEGAVYTGNIVYDENSQGNDKGGSSKTPGQCGERIRALARQRK</sequence>
<evidence type="ECO:0000313" key="2">
    <source>
        <dbReference type="EMBL" id="AXZ62322.1"/>
    </source>
</evidence>
<name>A0A385JPE6_EXODE</name>
<dbReference type="EMBL" id="MH341450">
    <property type="protein sequence ID" value="AXZ62322.1"/>
    <property type="molecule type" value="Genomic_DNA"/>
</dbReference>
<organism evidence="2">
    <name type="scientific">Exophiala dermatitidis</name>
    <name type="common">Black yeast-like fungus</name>
    <name type="synonym">Wangiella dermatitidis</name>
    <dbReference type="NCBI Taxonomy" id="5970"/>
    <lineage>
        <taxon>Eukaryota</taxon>
        <taxon>Fungi</taxon>
        <taxon>Dikarya</taxon>
        <taxon>Ascomycota</taxon>
        <taxon>Pezizomycotina</taxon>
        <taxon>Eurotiomycetes</taxon>
        <taxon>Chaetothyriomycetidae</taxon>
        <taxon>Chaetothyriales</taxon>
        <taxon>Herpotrichiellaceae</taxon>
        <taxon>Exophiala</taxon>
    </lineage>
</organism>
<dbReference type="AlphaFoldDB" id="A0A385JPE6"/>
<feature type="compositionally biased region" description="Low complexity" evidence="1">
    <location>
        <begin position="107"/>
        <end position="134"/>
    </location>
</feature>
<protein>
    <submittedName>
        <fullName evidence="2">Uncharacterized protein</fullName>
    </submittedName>
</protein>
<evidence type="ECO:0000256" key="1">
    <source>
        <dbReference type="SAM" id="MobiDB-lite"/>
    </source>
</evidence>
<proteinExistence type="predicted"/>
<dbReference type="VEuPathDB" id="FungiDB:HMPREF1120_08861"/>
<feature type="region of interest" description="Disordered" evidence="1">
    <location>
        <begin position="107"/>
        <end position="181"/>
    </location>
</feature>
<feature type="compositionally biased region" description="Basic residues" evidence="1">
    <location>
        <begin position="155"/>
        <end position="168"/>
    </location>
</feature>
<feature type="compositionally biased region" description="Polar residues" evidence="1">
    <location>
        <begin position="249"/>
        <end position="262"/>
    </location>
</feature>
<feature type="region of interest" description="Disordered" evidence="1">
    <location>
        <begin position="249"/>
        <end position="277"/>
    </location>
</feature>
<reference evidence="2" key="1">
    <citation type="submission" date="2018-05" db="EMBL/GenBank/DDBJ databases">
        <title>Mating type (MAT) locus and possible sexuality of the opportunistic pathogen Exophiala dermatitidis.</title>
        <authorList>
            <person name="Metin B."/>
            <person name="Dogen A."/>
            <person name="Ilkit M."/>
            <person name="Yildirim E."/>
            <person name="de Hoog S.G."/>
            <person name="Heitman J."/>
        </authorList>
    </citation>
    <scope>NUCLEOTIDE SEQUENCE</scope>
    <source>
        <strain evidence="2">CBS 132752</strain>
    </source>
</reference>
<accession>A0A385JPE6</accession>